<dbReference type="Proteomes" id="UP001597261">
    <property type="component" value="Unassembled WGS sequence"/>
</dbReference>
<organism evidence="1 2">
    <name type="scientific">Streptomyces caeni</name>
    <dbReference type="NCBI Taxonomy" id="2307231"/>
    <lineage>
        <taxon>Bacteria</taxon>
        <taxon>Bacillati</taxon>
        <taxon>Actinomycetota</taxon>
        <taxon>Actinomycetes</taxon>
        <taxon>Kitasatosporales</taxon>
        <taxon>Streptomycetaceae</taxon>
        <taxon>Streptomyces</taxon>
    </lineage>
</organism>
<proteinExistence type="predicted"/>
<name>A0ABW4ITX5_9ACTN</name>
<reference evidence="2" key="1">
    <citation type="journal article" date="2019" name="Int. J. Syst. Evol. Microbiol.">
        <title>The Global Catalogue of Microorganisms (GCM) 10K type strain sequencing project: providing services to taxonomists for standard genome sequencing and annotation.</title>
        <authorList>
            <consortium name="The Broad Institute Genomics Platform"/>
            <consortium name="The Broad Institute Genome Sequencing Center for Infectious Disease"/>
            <person name="Wu L."/>
            <person name="Ma J."/>
        </authorList>
    </citation>
    <scope>NUCLEOTIDE SEQUENCE [LARGE SCALE GENOMIC DNA]</scope>
    <source>
        <strain evidence="2">CGMCC 1.12470</strain>
    </source>
</reference>
<protein>
    <submittedName>
        <fullName evidence="1">Uncharacterized protein</fullName>
    </submittedName>
</protein>
<keyword evidence="2" id="KW-1185">Reference proteome</keyword>
<dbReference type="RefSeq" id="WP_381083666.1">
    <property type="nucleotide sequence ID" value="NZ_JBHUDX010000048.1"/>
</dbReference>
<evidence type="ECO:0000313" key="1">
    <source>
        <dbReference type="EMBL" id="MFD1659993.1"/>
    </source>
</evidence>
<dbReference type="EMBL" id="JBHUDX010000048">
    <property type="protein sequence ID" value="MFD1659993.1"/>
    <property type="molecule type" value="Genomic_DNA"/>
</dbReference>
<sequence>MPPPVSALTREQYAGRACCWCGTRLWRGAVSAGIARGRQGAHVLDAEVWACPACAEARPCPV</sequence>
<evidence type="ECO:0000313" key="2">
    <source>
        <dbReference type="Proteomes" id="UP001597261"/>
    </source>
</evidence>
<accession>A0ABW4ITX5</accession>
<comment type="caution">
    <text evidence="1">The sequence shown here is derived from an EMBL/GenBank/DDBJ whole genome shotgun (WGS) entry which is preliminary data.</text>
</comment>
<gene>
    <name evidence="1" type="ORF">ACFSL4_17770</name>
</gene>